<dbReference type="PROSITE" id="PS01067">
    <property type="entry name" value="SECE_SEC61G"/>
    <property type="match status" value="1"/>
</dbReference>
<dbReference type="AlphaFoldDB" id="C0VYZ5"/>
<dbReference type="GO" id="GO:0065002">
    <property type="term" value="P:intracellular protein transmembrane transport"/>
    <property type="evidence" value="ECO:0007669"/>
    <property type="project" value="UniProtKB-UniRule"/>
</dbReference>
<dbReference type="GO" id="GO:0008320">
    <property type="term" value="F:protein transmembrane transporter activity"/>
    <property type="evidence" value="ECO:0007669"/>
    <property type="project" value="UniProtKB-UniRule"/>
</dbReference>
<evidence type="ECO:0000256" key="4">
    <source>
        <dbReference type="ARBA" id="ARBA00022692"/>
    </source>
</evidence>
<keyword evidence="4 9" id="KW-0812">Transmembrane</keyword>
<dbReference type="GO" id="GO:0043952">
    <property type="term" value="P:protein transport by the Sec complex"/>
    <property type="evidence" value="ECO:0007669"/>
    <property type="project" value="UniProtKB-UniRule"/>
</dbReference>
<accession>C0VYZ5</accession>
<keyword evidence="6 9" id="KW-1133">Transmembrane helix</keyword>
<evidence type="ECO:0000256" key="3">
    <source>
        <dbReference type="ARBA" id="ARBA00022475"/>
    </source>
</evidence>
<keyword evidence="11" id="KW-1185">Reference proteome</keyword>
<evidence type="ECO:0000313" key="11">
    <source>
        <dbReference type="Proteomes" id="UP000010301"/>
    </source>
</evidence>
<dbReference type="RefSeq" id="WP_006547382.1">
    <property type="nucleotide sequence ID" value="NZ_DS999545.1"/>
</dbReference>
<evidence type="ECO:0000256" key="8">
    <source>
        <dbReference type="ARBA" id="ARBA00023136"/>
    </source>
</evidence>
<dbReference type="InterPro" id="IPR005807">
    <property type="entry name" value="SecE_bac"/>
</dbReference>
<keyword evidence="3 9" id="KW-1003">Cell membrane</keyword>
<organism evidence="10 11">
    <name type="scientific">Gleimia coleocanis DSM 15436</name>
    <dbReference type="NCBI Taxonomy" id="525245"/>
    <lineage>
        <taxon>Bacteria</taxon>
        <taxon>Bacillati</taxon>
        <taxon>Actinomycetota</taxon>
        <taxon>Actinomycetes</taxon>
        <taxon>Actinomycetales</taxon>
        <taxon>Actinomycetaceae</taxon>
        <taxon>Gleimia</taxon>
    </lineage>
</organism>
<comment type="subcellular location">
    <subcellularLocation>
        <location evidence="9">Cell membrane</location>
        <topology evidence="9">Single-pass membrane protein</topology>
    </subcellularLocation>
    <subcellularLocation>
        <location evidence="1">Membrane</location>
    </subcellularLocation>
</comment>
<comment type="subunit">
    <text evidence="9">Component of the Sec protein translocase complex. Heterotrimer consisting of SecY, SecE and SecG subunits. The heterotrimers can form oligomers, although 1 heterotrimer is thought to be able to translocate proteins. Interacts with the ribosome. Interacts with SecDF, and other proteins may be involved. Interacts with SecA.</text>
</comment>
<comment type="similarity">
    <text evidence="9">Belongs to the SecE/SEC61-gamma family.</text>
</comment>
<proteinExistence type="inferred from homology"/>
<evidence type="ECO:0000313" key="10">
    <source>
        <dbReference type="EMBL" id="EEH64648.1"/>
    </source>
</evidence>
<dbReference type="GO" id="GO:0006605">
    <property type="term" value="P:protein targeting"/>
    <property type="evidence" value="ECO:0007669"/>
    <property type="project" value="UniProtKB-UniRule"/>
</dbReference>
<keyword evidence="7 9" id="KW-0811">Translocation</keyword>
<keyword evidence="2 9" id="KW-0813">Transport</keyword>
<gene>
    <name evidence="9 10" type="primary">secE</name>
    <name evidence="10" type="ORF">HMPREF0044_0385</name>
</gene>
<name>C0VYZ5_9ACTO</name>
<feature type="transmembrane region" description="Helical" evidence="9">
    <location>
        <begin position="43"/>
        <end position="73"/>
    </location>
</feature>
<evidence type="ECO:0000256" key="2">
    <source>
        <dbReference type="ARBA" id="ARBA00022448"/>
    </source>
</evidence>
<evidence type="ECO:0000256" key="5">
    <source>
        <dbReference type="ARBA" id="ARBA00022927"/>
    </source>
</evidence>
<dbReference type="STRING" id="525245.HMPREF0044_0385"/>
<dbReference type="PANTHER" id="PTHR33910">
    <property type="entry name" value="PROTEIN TRANSLOCASE SUBUNIT SECE"/>
    <property type="match status" value="1"/>
</dbReference>
<evidence type="ECO:0000256" key="7">
    <source>
        <dbReference type="ARBA" id="ARBA00023010"/>
    </source>
</evidence>
<protein>
    <recommendedName>
        <fullName evidence="9">Protein translocase subunit SecE</fullName>
    </recommendedName>
</protein>
<dbReference type="Proteomes" id="UP000010301">
    <property type="component" value="Unassembled WGS sequence"/>
</dbReference>
<evidence type="ECO:0000256" key="9">
    <source>
        <dbReference type="HAMAP-Rule" id="MF_00422"/>
    </source>
</evidence>
<dbReference type="EMBL" id="ACFG01000004">
    <property type="protein sequence ID" value="EEH64648.1"/>
    <property type="molecule type" value="Genomic_DNA"/>
</dbReference>
<dbReference type="HOGENOM" id="CLU_113663_3_2_11"/>
<comment type="caution">
    <text evidence="10">The sequence shown here is derived from an EMBL/GenBank/DDBJ whole genome shotgun (WGS) entry which is preliminary data.</text>
</comment>
<evidence type="ECO:0000256" key="6">
    <source>
        <dbReference type="ARBA" id="ARBA00022989"/>
    </source>
</evidence>
<dbReference type="HAMAP" id="MF_00422">
    <property type="entry name" value="SecE"/>
    <property type="match status" value="1"/>
</dbReference>
<keyword evidence="8 9" id="KW-0472">Membrane</keyword>
<dbReference type="GO" id="GO:0009306">
    <property type="term" value="P:protein secretion"/>
    <property type="evidence" value="ECO:0007669"/>
    <property type="project" value="UniProtKB-UniRule"/>
</dbReference>
<dbReference type="PANTHER" id="PTHR33910:SF1">
    <property type="entry name" value="PROTEIN TRANSLOCASE SUBUNIT SECE"/>
    <property type="match status" value="1"/>
</dbReference>
<dbReference type="NCBIfam" id="TIGR00964">
    <property type="entry name" value="secE_bact"/>
    <property type="match status" value="1"/>
</dbReference>
<evidence type="ECO:0000256" key="1">
    <source>
        <dbReference type="ARBA" id="ARBA00004370"/>
    </source>
</evidence>
<dbReference type="Pfam" id="PF00584">
    <property type="entry name" value="SecE"/>
    <property type="match status" value="1"/>
</dbReference>
<dbReference type="GO" id="GO:0005886">
    <property type="term" value="C:plasma membrane"/>
    <property type="evidence" value="ECO:0007669"/>
    <property type="project" value="UniProtKB-SubCell"/>
</dbReference>
<comment type="function">
    <text evidence="9">Essential subunit of the Sec protein translocation channel SecYEG. Clamps together the 2 halves of SecY. May contact the channel plug during translocation.</text>
</comment>
<dbReference type="InterPro" id="IPR001901">
    <property type="entry name" value="Translocase_SecE/Sec61-g"/>
</dbReference>
<dbReference type="Gene3D" id="1.20.5.1030">
    <property type="entry name" value="Preprotein translocase secy subunit"/>
    <property type="match status" value="1"/>
</dbReference>
<sequence>MAGKVKKQQETESFFARIVLFVKQVIGELKKVVWPTVDEWKTYFLVVLVFVGAIMAFTGLLDLLFSWLSVLVFG</sequence>
<keyword evidence="5 9" id="KW-0653">Protein transport</keyword>
<dbReference type="eggNOG" id="COG0690">
    <property type="taxonomic scope" value="Bacteria"/>
</dbReference>
<dbReference type="InterPro" id="IPR038379">
    <property type="entry name" value="SecE_sf"/>
</dbReference>
<reference evidence="10 11" key="1">
    <citation type="submission" date="2009-01" db="EMBL/GenBank/DDBJ databases">
        <authorList>
            <person name="Qin X."/>
            <person name="Bachman B."/>
            <person name="Battles P."/>
            <person name="Bell A."/>
            <person name="Bess C."/>
            <person name="Bickham C."/>
            <person name="Chaboub L."/>
            <person name="Chen D."/>
            <person name="Coyle M."/>
            <person name="Deiros D.R."/>
            <person name="Dinh H."/>
            <person name="Forbes L."/>
            <person name="Fowler G."/>
            <person name="Francisco L."/>
            <person name="Fu Q."/>
            <person name="Gubbala S."/>
            <person name="Hale W."/>
            <person name="Han Y."/>
            <person name="Hemphill L."/>
            <person name="Highlander S.K."/>
            <person name="Hirani K."/>
            <person name="Hogues M."/>
            <person name="Jackson L."/>
            <person name="Jakkamsetti A."/>
            <person name="Javaid M."/>
            <person name="Jiang H."/>
            <person name="Korchina V."/>
            <person name="Kovar C."/>
            <person name="Lara F."/>
            <person name="Lee S."/>
            <person name="Mata R."/>
            <person name="Mathew T."/>
            <person name="Moen C."/>
            <person name="Morales K."/>
            <person name="Munidasa M."/>
            <person name="Nazareth L."/>
            <person name="Ngo R."/>
            <person name="Nguyen L."/>
            <person name="Okwuonu G."/>
            <person name="Ongeri F."/>
            <person name="Patil S."/>
            <person name="Petrosino J."/>
            <person name="Pham C."/>
            <person name="Pham P."/>
            <person name="Pu L.-L."/>
            <person name="Puazo M."/>
            <person name="Raj R."/>
            <person name="Reid J."/>
            <person name="Rouhana J."/>
            <person name="Saada N."/>
            <person name="Shang Y."/>
            <person name="Simmons D."/>
            <person name="Thornton R."/>
            <person name="Warren J."/>
            <person name="Weissenberger G."/>
            <person name="Zhang J."/>
            <person name="Zhang L."/>
            <person name="Zhou C."/>
            <person name="Zhu D."/>
            <person name="Muzny D."/>
            <person name="Worley K."/>
            <person name="Gibbs R."/>
        </authorList>
    </citation>
    <scope>NUCLEOTIDE SEQUENCE [LARGE SCALE GENOMIC DNA]</scope>
    <source>
        <strain evidence="10 11">DSM 15436</strain>
    </source>
</reference>